<name>A0A1X7UXV0_AMPQE</name>
<organism evidence="2">
    <name type="scientific">Amphimedon queenslandica</name>
    <name type="common">Sponge</name>
    <dbReference type="NCBI Taxonomy" id="400682"/>
    <lineage>
        <taxon>Eukaryota</taxon>
        <taxon>Metazoa</taxon>
        <taxon>Porifera</taxon>
        <taxon>Demospongiae</taxon>
        <taxon>Heteroscleromorpha</taxon>
        <taxon>Haplosclerida</taxon>
        <taxon>Niphatidae</taxon>
        <taxon>Amphimedon</taxon>
    </lineage>
</organism>
<dbReference type="AlphaFoldDB" id="A0A1X7UXV0"/>
<protein>
    <submittedName>
        <fullName evidence="2">Uncharacterized protein</fullName>
    </submittedName>
</protein>
<reference evidence="2" key="1">
    <citation type="submission" date="2017-05" db="UniProtKB">
        <authorList>
            <consortium name="EnsemblMetazoa"/>
        </authorList>
    </citation>
    <scope>IDENTIFICATION</scope>
</reference>
<feature type="signal peptide" evidence="1">
    <location>
        <begin position="1"/>
        <end position="21"/>
    </location>
</feature>
<feature type="chain" id="PRO_5012801541" evidence="1">
    <location>
        <begin position="22"/>
        <end position="77"/>
    </location>
</feature>
<dbReference type="EnsemblMetazoa" id="Aqu2.1.32187_001">
    <property type="protein sequence ID" value="Aqu2.1.32187_001"/>
    <property type="gene ID" value="Aqu2.1.32187"/>
</dbReference>
<dbReference type="InParanoid" id="A0A1X7UXV0"/>
<sequence length="77" mass="8783">LPWILLDLSCLVLPFLTLKMAWKDDDDSALINISGDGIVQAQLEGCKRYKLAYEVLESMKKQGLRDQQSSVERNQRS</sequence>
<evidence type="ECO:0000313" key="2">
    <source>
        <dbReference type="EnsemblMetazoa" id="Aqu2.1.32187_001"/>
    </source>
</evidence>
<evidence type="ECO:0000256" key="1">
    <source>
        <dbReference type="SAM" id="SignalP"/>
    </source>
</evidence>
<proteinExistence type="predicted"/>
<keyword evidence="1" id="KW-0732">Signal</keyword>
<accession>A0A1X7UXV0</accession>